<dbReference type="AlphaFoldDB" id="A0A7C4D6P6"/>
<evidence type="ECO:0000256" key="2">
    <source>
        <dbReference type="ARBA" id="ARBA00023150"/>
    </source>
</evidence>
<dbReference type="EMBL" id="DTAN01000058">
    <property type="protein sequence ID" value="HGU64867.1"/>
    <property type="molecule type" value="Genomic_DNA"/>
</dbReference>
<name>A0A7C4D6P6_STAMA</name>
<comment type="pathway">
    <text evidence="1">Cofactor biosynthesis; molybdopterin biosynthesis.</text>
</comment>
<protein>
    <submittedName>
        <fullName evidence="4">Cyclic pyranopterin monophosphate synthase MoaC</fullName>
        <ecNumber evidence="4">4.6.1.17</ecNumber>
    </submittedName>
</protein>
<keyword evidence="2" id="KW-0501">Molybdenum cofactor biosynthesis</keyword>
<dbReference type="Pfam" id="PF01967">
    <property type="entry name" value="MoaC"/>
    <property type="match status" value="1"/>
</dbReference>
<feature type="domain" description="Molybdopterin cofactor biosynthesis C (MoaC)" evidence="3">
    <location>
        <begin position="1"/>
        <end position="139"/>
    </location>
</feature>
<comment type="caution">
    <text evidence="4">The sequence shown here is derived from an EMBL/GenBank/DDBJ whole genome shotgun (WGS) entry which is preliminary data.</text>
</comment>
<proteinExistence type="predicted"/>
<dbReference type="UniPathway" id="UPA00344"/>
<dbReference type="InterPro" id="IPR023045">
    <property type="entry name" value="MoaC"/>
</dbReference>
<sequence length="144" mass="16482">MIDISGKDNVYREAVAEGVIRLKPETIEKIRRGEVEKGDVLTISRIVAINGVKKTPELLPLCHNILLTHIDVQYEFLENDKLKVIVTVKSIGKTGVEMEALTGVSLALLNIWDMVKKYEKNDEGQYPNTWIEYIRVKYKIKKNI</sequence>
<dbReference type="EC" id="4.6.1.17" evidence="4"/>
<evidence type="ECO:0000313" key="5">
    <source>
        <dbReference type="EMBL" id="HGU64867.1"/>
    </source>
</evidence>
<accession>A0A7C4D6P6</accession>
<evidence type="ECO:0000259" key="3">
    <source>
        <dbReference type="Pfam" id="PF01967"/>
    </source>
</evidence>
<dbReference type="NCBIfam" id="TIGR00581">
    <property type="entry name" value="moaC"/>
    <property type="match status" value="1"/>
</dbReference>
<dbReference type="Gene3D" id="3.30.70.640">
    <property type="entry name" value="Molybdopterin cofactor biosynthesis C (MoaC) domain"/>
    <property type="match status" value="1"/>
</dbReference>
<keyword evidence="4" id="KW-0456">Lyase</keyword>
<reference evidence="4" key="1">
    <citation type="journal article" date="2020" name="mSystems">
        <title>Genome- and Community-Level Interaction Insights into Carbon Utilization and Element Cycling Functions of Hydrothermarchaeota in Hydrothermal Sediment.</title>
        <authorList>
            <person name="Zhou Z."/>
            <person name="Liu Y."/>
            <person name="Xu W."/>
            <person name="Pan J."/>
            <person name="Luo Z.H."/>
            <person name="Li M."/>
        </authorList>
    </citation>
    <scope>NUCLEOTIDE SEQUENCE [LARGE SCALE GENOMIC DNA]</scope>
    <source>
        <strain evidence="5">SpSt-622</strain>
        <strain evidence="4">SpSt-642</strain>
    </source>
</reference>
<dbReference type="InterPro" id="IPR036522">
    <property type="entry name" value="MoaC_sf"/>
</dbReference>
<dbReference type="GO" id="GO:0006777">
    <property type="term" value="P:Mo-molybdopterin cofactor biosynthetic process"/>
    <property type="evidence" value="ECO:0007669"/>
    <property type="project" value="UniProtKB-KW"/>
</dbReference>
<dbReference type="NCBIfam" id="NF008999">
    <property type="entry name" value="PRK12343.1"/>
    <property type="match status" value="1"/>
</dbReference>
<dbReference type="GO" id="GO:0061799">
    <property type="term" value="F:cyclic pyranopterin monophosphate synthase activity"/>
    <property type="evidence" value="ECO:0007669"/>
    <property type="project" value="UniProtKB-EC"/>
</dbReference>
<evidence type="ECO:0000256" key="1">
    <source>
        <dbReference type="ARBA" id="ARBA00005046"/>
    </source>
</evidence>
<organism evidence="4">
    <name type="scientific">Staphylothermus marinus</name>
    <dbReference type="NCBI Taxonomy" id="2280"/>
    <lineage>
        <taxon>Archaea</taxon>
        <taxon>Thermoproteota</taxon>
        <taxon>Thermoprotei</taxon>
        <taxon>Desulfurococcales</taxon>
        <taxon>Desulfurococcaceae</taxon>
        <taxon>Staphylothermus</taxon>
    </lineage>
</organism>
<gene>
    <name evidence="4" type="primary">moaC</name>
    <name evidence="5" type="ORF">ENT92_01445</name>
    <name evidence="4" type="ORF">ENU14_00085</name>
</gene>
<evidence type="ECO:0000313" key="4">
    <source>
        <dbReference type="EMBL" id="HGM57982.1"/>
    </source>
</evidence>
<dbReference type="InterPro" id="IPR002820">
    <property type="entry name" value="Mopterin_CF_biosynth-C_dom"/>
</dbReference>
<dbReference type="SUPFAM" id="SSF55040">
    <property type="entry name" value="Molybdenum cofactor biosynthesis protein C, MoaC"/>
    <property type="match status" value="1"/>
</dbReference>
<dbReference type="EMBL" id="DTBJ01000002">
    <property type="protein sequence ID" value="HGM57982.1"/>
    <property type="molecule type" value="Genomic_DNA"/>
</dbReference>